<evidence type="ECO:0000313" key="2">
    <source>
        <dbReference type="Proteomes" id="UP000215137"/>
    </source>
</evidence>
<accession>A0A248TEQ1</accession>
<dbReference type="AlphaFoldDB" id="A0A248TEQ1"/>
<keyword evidence="2" id="KW-1185">Reference proteome</keyword>
<dbReference type="RefSeq" id="WP_095370221.1">
    <property type="nucleotide sequence ID" value="NZ_CP022983.1"/>
</dbReference>
<protein>
    <submittedName>
        <fullName evidence="1">Uncharacterized protein</fullName>
    </submittedName>
</protein>
<proteinExistence type="predicted"/>
<dbReference type="EMBL" id="CP022983">
    <property type="protein sequence ID" value="ASV66646.1"/>
    <property type="molecule type" value="Genomic_DNA"/>
</dbReference>
<dbReference type="Proteomes" id="UP000215137">
    <property type="component" value="Chromosome"/>
</dbReference>
<sequence length="116" mass="13566">MDISYLGLALVESWGIETSTKWKMENPALGQCGVTALVVQEYLGGEIVKTLIGEMWHFYNKIGDNYIDFTVSQFDPAIDYKPVISNRLEAFEDTNINQYRYLTKEMNNRLYYYLER</sequence>
<dbReference type="InterPro" id="IPR056238">
    <property type="entry name" value="YunG-like"/>
</dbReference>
<dbReference type="Pfam" id="PF24585">
    <property type="entry name" value="YunG"/>
    <property type="match status" value="1"/>
</dbReference>
<name>A0A248TEQ1_9BACI</name>
<gene>
    <name evidence="1" type="ORF">CKF48_04500</name>
</gene>
<dbReference type="OrthoDB" id="9792518at2"/>
<dbReference type="KEGG" id="bko:CKF48_04500"/>
<evidence type="ECO:0000313" key="1">
    <source>
        <dbReference type="EMBL" id="ASV66646.1"/>
    </source>
</evidence>
<reference evidence="1 2" key="1">
    <citation type="submission" date="2017-08" db="EMBL/GenBank/DDBJ databases">
        <title>Complete Genome Sequence of Bacillus kochii Oregon-R-modENCODE STRAIN BDGP4, isolated from Drosophila melanogaster gut.</title>
        <authorList>
            <person name="Wan K.H."/>
            <person name="Yu C."/>
            <person name="Park S."/>
            <person name="Hammonds A.S."/>
            <person name="Booth B.W."/>
            <person name="Celniker S.E."/>
        </authorList>
    </citation>
    <scope>NUCLEOTIDE SEQUENCE [LARGE SCALE GENOMIC DNA]</scope>
    <source>
        <strain evidence="1 2">BDGP4</strain>
    </source>
</reference>
<organism evidence="1 2">
    <name type="scientific">Cytobacillus kochii</name>
    <dbReference type="NCBI Taxonomy" id="859143"/>
    <lineage>
        <taxon>Bacteria</taxon>
        <taxon>Bacillati</taxon>
        <taxon>Bacillota</taxon>
        <taxon>Bacilli</taxon>
        <taxon>Bacillales</taxon>
        <taxon>Bacillaceae</taxon>
        <taxon>Cytobacillus</taxon>
    </lineage>
</organism>